<feature type="compositionally biased region" description="Polar residues" evidence="1">
    <location>
        <begin position="244"/>
        <end position="261"/>
    </location>
</feature>
<gene>
    <name evidence="2" type="ORF">KFE25_006267</name>
</gene>
<feature type="region of interest" description="Disordered" evidence="1">
    <location>
        <begin position="234"/>
        <end position="283"/>
    </location>
</feature>
<evidence type="ECO:0000313" key="2">
    <source>
        <dbReference type="EMBL" id="KAG8469812.1"/>
    </source>
</evidence>
<name>A0A8J5XWA2_DIALT</name>
<comment type="caution">
    <text evidence="2">The sequence shown here is derived from an EMBL/GenBank/DDBJ whole genome shotgun (WGS) entry which is preliminary data.</text>
</comment>
<feature type="region of interest" description="Disordered" evidence="1">
    <location>
        <begin position="183"/>
        <end position="213"/>
    </location>
</feature>
<dbReference type="EMBL" id="JAGTXO010000002">
    <property type="protein sequence ID" value="KAG8469812.1"/>
    <property type="molecule type" value="Genomic_DNA"/>
</dbReference>
<feature type="compositionally biased region" description="Polar residues" evidence="1">
    <location>
        <begin position="1"/>
        <end position="15"/>
    </location>
</feature>
<sequence length="283" mass="29722">MNTFDIATSRPSTTVHAAPGGKSTFSLAHDSGADGMTPRELAAARKLERQAESDRQYRAMTQMLDNDGARRTAEDSTEKLFGKGAPAPKPDLFELSAPFAGHSEGASERMSTRVNAAPGGRQTIVLGSDSPTWGKEDSFNKAKPLFKARESGHQHPEMAMGGNMANLLAYKDAVPAPVLGLANQSPVPEPTSVPPAKQDALLASGGPPDTSEMTHKQRIAAMKAYRTSQENVGAFGGAPPAVQKQFTAGKNDGLTHTSESNIGERPSSRVLAPPGGKSTFTLG</sequence>
<accession>A0A8J5XWA2</accession>
<organism evidence="2 3">
    <name type="scientific">Diacronema lutheri</name>
    <name type="common">Unicellular marine alga</name>
    <name type="synonym">Monochrysis lutheri</name>
    <dbReference type="NCBI Taxonomy" id="2081491"/>
    <lineage>
        <taxon>Eukaryota</taxon>
        <taxon>Haptista</taxon>
        <taxon>Haptophyta</taxon>
        <taxon>Pavlovophyceae</taxon>
        <taxon>Pavlovales</taxon>
        <taxon>Pavlovaceae</taxon>
        <taxon>Diacronema</taxon>
    </lineage>
</organism>
<proteinExistence type="predicted"/>
<evidence type="ECO:0000256" key="1">
    <source>
        <dbReference type="SAM" id="MobiDB-lite"/>
    </source>
</evidence>
<keyword evidence="3" id="KW-1185">Reference proteome</keyword>
<dbReference type="AlphaFoldDB" id="A0A8J5XWA2"/>
<feature type="region of interest" description="Disordered" evidence="1">
    <location>
        <begin position="1"/>
        <end position="35"/>
    </location>
</feature>
<dbReference type="Proteomes" id="UP000751190">
    <property type="component" value="Unassembled WGS sequence"/>
</dbReference>
<protein>
    <submittedName>
        <fullName evidence="2">Uncharacterized protein</fullName>
    </submittedName>
</protein>
<evidence type="ECO:0000313" key="3">
    <source>
        <dbReference type="Proteomes" id="UP000751190"/>
    </source>
</evidence>
<reference evidence="2" key="1">
    <citation type="submission" date="2021-05" db="EMBL/GenBank/DDBJ databases">
        <title>The genome of the haptophyte Pavlova lutheri (Diacronema luteri, Pavlovales) - a model for lipid biosynthesis in eukaryotic algae.</title>
        <authorList>
            <person name="Hulatt C.J."/>
            <person name="Posewitz M.C."/>
        </authorList>
    </citation>
    <scope>NUCLEOTIDE SEQUENCE</scope>
    <source>
        <strain evidence="2">NIVA-4/92</strain>
    </source>
</reference>